<dbReference type="InterPro" id="IPR016169">
    <property type="entry name" value="FAD-bd_PCMH_sub2"/>
</dbReference>
<evidence type="ECO:0008006" key="3">
    <source>
        <dbReference type="Google" id="ProtNLM"/>
    </source>
</evidence>
<sequence length="92" mass="10948">MLKDILSKYFEIYTDKEILEKYSMDYSYLSSTLYDLKKVPEAIVKITTEEQIKTLLELSQEYNFYIIVRGSGTNTLGETVPIKHYNCRHYKF</sequence>
<dbReference type="KEGG" id="abri:DFR85_11045"/>
<dbReference type="SUPFAM" id="SSF56176">
    <property type="entry name" value="FAD-binding/transporter-associated domain-like"/>
    <property type="match status" value="1"/>
</dbReference>
<protein>
    <recommendedName>
        <fullName evidence="3">FAD linked oxidase N-terminal domain-containing protein</fullName>
    </recommendedName>
</protein>
<evidence type="ECO:0000313" key="2">
    <source>
        <dbReference type="Proteomes" id="UP000248044"/>
    </source>
</evidence>
<accession>A0A2U9IGG6</accession>
<evidence type="ECO:0000313" key="1">
    <source>
        <dbReference type="EMBL" id="AWR95055.1"/>
    </source>
</evidence>
<dbReference type="AlphaFoldDB" id="A0A2U9IGG6"/>
<dbReference type="GeneID" id="36832699"/>
<organism evidence="1 2">
    <name type="scientific">Acidianus brierleyi</name>
    <dbReference type="NCBI Taxonomy" id="41673"/>
    <lineage>
        <taxon>Archaea</taxon>
        <taxon>Thermoproteota</taxon>
        <taxon>Thermoprotei</taxon>
        <taxon>Sulfolobales</taxon>
        <taxon>Sulfolobaceae</taxon>
        <taxon>Acidianus</taxon>
    </lineage>
</organism>
<dbReference type="InterPro" id="IPR036318">
    <property type="entry name" value="FAD-bd_PCMH-like_sf"/>
</dbReference>
<dbReference type="Gene3D" id="3.30.465.10">
    <property type="match status" value="1"/>
</dbReference>
<dbReference type="EMBL" id="CP029289">
    <property type="protein sequence ID" value="AWR95055.1"/>
    <property type="molecule type" value="Genomic_DNA"/>
</dbReference>
<proteinExistence type="predicted"/>
<gene>
    <name evidence="1" type="ORF">DFR85_11045</name>
</gene>
<dbReference type="Proteomes" id="UP000248044">
    <property type="component" value="Chromosome"/>
</dbReference>
<reference evidence="1 2" key="1">
    <citation type="submission" date="2018-05" db="EMBL/GenBank/DDBJ databases">
        <title>Complete Genome Sequences of Extremely Thermoacidophilic, Metal-Mobilizing Type-Strain Members of the Archaeal Family Sulfolobaceae: Acidianus brierleyi DSM-1651T, Acidianus sulfidivorans DSM-18786T, Metallosphaera hakonensis DSM-7519T, and Metallosphaera prunae DSM-10039T.</title>
        <authorList>
            <person name="Counts J.A."/>
            <person name="Kelly R.M."/>
        </authorList>
    </citation>
    <scope>NUCLEOTIDE SEQUENCE [LARGE SCALE GENOMIC DNA]</scope>
    <source>
        <strain evidence="1 2">DSM 1651</strain>
    </source>
</reference>
<dbReference type="RefSeq" id="WP_110270936.1">
    <property type="nucleotide sequence ID" value="NZ_CP029289.2"/>
</dbReference>
<dbReference type="GO" id="GO:0050660">
    <property type="term" value="F:flavin adenine dinucleotide binding"/>
    <property type="evidence" value="ECO:0007669"/>
    <property type="project" value="InterPro"/>
</dbReference>
<keyword evidence="2" id="KW-1185">Reference proteome</keyword>
<name>A0A2U9IGG6_9CREN</name>